<dbReference type="PANTHER" id="PTHR32507">
    <property type="entry name" value="NA(+)/H(+) ANTIPORTER 1"/>
    <property type="match status" value="1"/>
</dbReference>
<dbReference type="GO" id="GO:0015297">
    <property type="term" value="F:antiporter activity"/>
    <property type="evidence" value="ECO:0007669"/>
    <property type="project" value="UniProtKB-KW"/>
</dbReference>
<sequence length="615" mass="64849">MNPLSLIAAGESAVGPTLAVIVGAGMFAQWLAWRTQLPSIIALLIAGLVLGPVTGVLDPDDLLGDTLFPIVSLAVALILFEGGLDLPPRELRNTGTAVRRLITIGAVITFVVGWYSARTIFEISNEAAIVLGAVLVVTGPTVVGPLLRFVRPAGTTGPILRAEGVLIDPIGATGALVAFELVLADEAGEAVLSLLGTVGLTLLAGIGFGLAAAFVLDQALQRFLIPDQLAVPVTFAFVVASFVAANEIQEESGLLAVTVLGIYLARRDSSTIRQVLEFNESLRTLLISALFILLAARIEADALRDVLVPSLLFLAVLVLIARPLTVLVSTVRTSLTWRERAFLTTMAPRGIVAAAVSAIFALRLEEEGVADSEKIVPIVFLVIIGTIVVYGFLAGPAARLLGLAEAQADGVLIAGSHSIGRGLALELKERDVKTLLIDTDPYNVTRAIAGGLTARRMSVLAEEATHDLDLRGIGRMLALTSNDEVNALATGRFARAFGRREVFQLAPGKRRSGQSAVPDEYLGRIIGIDGLTYATLDERSRQGWKVVGAPAGPTMNTALDEQLFIPLARVTEGRMAFICRNDPLPTEGDVIGLAAPSLQRQIAADKTADEPADAE</sequence>
<feature type="transmembrane region" description="Helical" evidence="9">
    <location>
        <begin position="306"/>
        <end position="329"/>
    </location>
</feature>
<proteinExistence type="predicted"/>
<keyword evidence="13" id="KW-1185">Reference proteome</keyword>
<dbReference type="KEGG" id="aym:YM304_36500"/>
<dbReference type="RefSeq" id="WP_015443211.1">
    <property type="nucleotide sequence ID" value="NC_020520.1"/>
</dbReference>
<keyword evidence="5 9" id="KW-0812">Transmembrane</keyword>
<dbReference type="GO" id="GO:0005886">
    <property type="term" value="C:plasma membrane"/>
    <property type="evidence" value="ECO:0007669"/>
    <property type="project" value="UniProtKB-SubCell"/>
</dbReference>
<keyword evidence="2" id="KW-0813">Transport</keyword>
<keyword evidence="4" id="KW-1003">Cell membrane</keyword>
<feature type="transmembrane region" description="Helical" evidence="9">
    <location>
        <begin position="63"/>
        <end position="80"/>
    </location>
</feature>
<accession>A0A6C7E8H9</accession>
<feature type="transmembrane region" description="Helical" evidence="9">
    <location>
        <begin position="162"/>
        <end position="184"/>
    </location>
</feature>
<dbReference type="InterPro" id="IPR038770">
    <property type="entry name" value="Na+/solute_symporter_sf"/>
</dbReference>
<dbReference type="InterPro" id="IPR003148">
    <property type="entry name" value="RCK_N"/>
</dbReference>
<gene>
    <name evidence="12" type="ORF">YM304_36500</name>
</gene>
<evidence type="ECO:0000256" key="3">
    <source>
        <dbReference type="ARBA" id="ARBA00022449"/>
    </source>
</evidence>
<dbReference type="SUPFAM" id="SSF51735">
    <property type="entry name" value="NAD(P)-binding Rossmann-fold domains"/>
    <property type="match status" value="1"/>
</dbReference>
<evidence type="ECO:0000256" key="8">
    <source>
        <dbReference type="ARBA" id="ARBA00023136"/>
    </source>
</evidence>
<dbReference type="OrthoDB" id="570124at2"/>
<dbReference type="Gene3D" id="1.20.1530.20">
    <property type="match status" value="1"/>
</dbReference>
<keyword evidence="3" id="KW-0050">Antiport</keyword>
<dbReference type="Proteomes" id="UP000011863">
    <property type="component" value="Chromosome"/>
</dbReference>
<dbReference type="EMBL" id="AP012057">
    <property type="protein sequence ID" value="BAN03964.1"/>
    <property type="molecule type" value="Genomic_DNA"/>
</dbReference>
<feature type="domain" description="RCK N-terminal" evidence="11">
    <location>
        <begin position="411"/>
        <end position="496"/>
    </location>
</feature>
<evidence type="ECO:0000256" key="5">
    <source>
        <dbReference type="ARBA" id="ARBA00022692"/>
    </source>
</evidence>
<dbReference type="PANTHER" id="PTHR32507:SF0">
    <property type="entry name" value="NA(+)_H(+) ANTIPORTER 2-RELATED"/>
    <property type="match status" value="1"/>
</dbReference>
<feature type="transmembrane region" description="Helical" evidence="9">
    <location>
        <begin position="40"/>
        <end position="57"/>
    </location>
</feature>
<feature type="transmembrane region" description="Helical" evidence="9">
    <location>
        <begin position="190"/>
        <end position="216"/>
    </location>
</feature>
<keyword evidence="8 9" id="KW-0472">Membrane</keyword>
<organism evidence="12 13">
    <name type="scientific">Ilumatobacter coccineus (strain NBRC 103263 / KCTC 29153 / YM16-304)</name>
    <dbReference type="NCBI Taxonomy" id="1313172"/>
    <lineage>
        <taxon>Bacteria</taxon>
        <taxon>Bacillati</taxon>
        <taxon>Actinomycetota</taxon>
        <taxon>Acidimicrobiia</taxon>
        <taxon>Acidimicrobiales</taxon>
        <taxon>Ilumatobacteraceae</taxon>
        <taxon>Ilumatobacter</taxon>
    </lineage>
</organism>
<evidence type="ECO:0000313" key="12">
    <source>
        <dbReference type="EMBL" id="BAN03964.1"/>
    </source>
</evidence>
<dbReference type="InterPro" id="IPR006153">
    <property type="entry name" value="Cation/H_exchanger_TM"/>
</dbReference>
<dbReference type="InterPro" id="IPR036291">
    <property type="entry name" value="NAD(P)-bd_dom_sf"/>
</dbReference>
<evidence type="ECO:0000256" key="4">
    <source>
        <dbReference type="ARBA" id="ARBA00022475"/>
    </source>
</evidence>
<evidence type="ECO:0000256" key="2">
    <source>
        <dbReference type="ARBA" id="ARBA00022448"/>
    </source>
</evidence>
<dbReference type="GO" id="GO:0006813">
    <property type="term" value="P:potassium ion transport"/>
    <property type="evidence" value="ECO:0007669"/>
    <property type="project" value="InterPro"/>
</dbReference>
<protein>
    <submittedName>
        <fullName evidence="12">Putative sodium/proton antiporter</fullName>
    </submittedName>
</protein>
<evidence type="ECO:0000313" key="13">
    <source>
        <dbReference type="Proteomes" id="UP000011863"/>
    </source>
</evidence>
<dbReference type="Gene3D" id="3.40.50.720">
    <property type="entry name" value="NAD(P)-binding Rossmann-like Domain"/>
    <property type="match status" value="1"/>
</dbReference>
<feature type="transmembrane region" description="Helical" evidence="9">
    <location>
        <begin position="12"/>
        <end position="33"/>
    </location>
</feature>
<evidence type="ECO:0000259" key="10">
    <source>
        <dbReference type="Pfam" id="PF00999"/>
    </source>
</evidence>
<evidence type="ECO:0000256" key="6">
    <source>
        <dbReference type="ARBA" id="ARBA00022989"/>
    </source>
</evidence>
<evidence type="ECO:0000256" key="1">
    <source>
        <dbReference type="ARBA" id="ARBA00004651"/>
    </source>
</evidence>
<feature type="transmembrane region" description="Helical" evidence="9">
    <location>
        <begin position="375"/>
        <end position="393"/>
    </location>
</feature>
<dbReference type="GO" id="GO:1902600">
    <property type="term" value="P:proton transmembrane transport"/>
    <property type="evidence" value="ECO:0007669"/>
    <property type="project" value="InterPro"/>
</dbReference>
<feature type="transmembrane region" description="Helical" evidence="9">
    <location>
        <begin position="101"/>
        <end position="121"/>
    </location>
</feature>
<feature type="transmembrane region" description="Helical" evidence="9">
    <location>
        <begin position="127"/>
        <end position="150"/>
    </location>
</feature>
<evidence type="ECO:0000259" key="11">
    <source>
        <dbReference type="Pfam" id="PF02254"/>
    </source>
</evidence>
<evidence type="ECO:0000256" key="7">
    <source>
        <dbReference type="ARBA" id="ARBA00023065"/>
    </source>
</evidence>
<evidence type="ECO:0000256" key="9">
    <source>
        <dbReference type="SAM" id="Phobius"/>
    </source>
</evidence>
<dbReference type="Pfam" id="PF00999">
    <property type="entry name" value="Na_H_Exchanger"/>
    <property type="match status" value="1"/>
</dbReference>
<dbReference type="AlphaFoldDB" id="A0A6C7E8H9"/>
<feature type="domain" description="Cation/H+ exchanger transmembrane" evidence="10">
    <location>
        <begin position="28"/>
        <end position="397"/>
    </location>
</feature>
<name>A0A6C7E8H9_ILUCY</name>
<feature type="transmembrane region" description="Helical" evidence="9">
    <location>
        <begin position="341"/>
        <end position="363"/>
    </location>
</feature>
<dbReference type="Pfam" id="PF02254">
    <property type="entry name" value="TrkA_N"/>
    <property type="match status" value="1"/>
</dbReference>
<comment type="subcellular location">
    <subcellularLocation>
        <location evidence="1">Cell membrane</location>
        <topology evidence="1">Multi-pass membrane protein</topology>
    </subcellularLocation>
</comment>
<keyword evidence="6 9" id="KW-1133">Transmembrane helix</keyword>
<keyword evidence="7" id="KW-0406">Ion transport</keyword>
<reference evidence="12 13" key="1">
    <citation type="journal article" date="2013" name="Int. J. Syst. Evol. Microbiol.">
        <title>Ilumatobacter nonamiense sp. nov. and Ilumatobacter coccineum sp. nov., isolated from seashore sand.</title>
        <authorList>
            <person name="Matsumoto A."/>
            <person name="Kasai H."/>
            <person name="Matsuo Y."/>
            <person name="Shizuri Y."/>
            <person name="Ichikawa N."/>
            <person name="Fujita N."/>
            <person name="Omura S."/>
            <person name="Takahashi Y."/>
        </authorList>
    </citation>
    <scope>NUCLEOTIDE SEQUENCE [LARGE SCALE GENOMIC DNA]</scope>
    <source>
        <strain evidence="13">NBRC 103263 / KCTC 29153 / YM16-304</strain>
    </source>
</reference>